<feature type="coiled-coil region" evidence="5">
    <location>
        <begin position="155"/>
        <end position="189"/>
    </location>
</feature>
<name>A0A556PN98_9BACI</name>
<sequence length="312" mass="34833">MKKFLFILLIGLMTFALAACGSEDAQGDSNDEKETITIDHKLEEGVEVEKNPEKVVVFDFGMLDSMKALDLPVAGVPKDSLPTYLEEYKSDDYEHVGGLKEPDFEAIHAMDPDLIIISGRQMDAYEDFSEIAPTIYVELDTDNYMESFEHNVGLLGKIFNKEDEVQEEIDQVNEQLTELQEKAENTVKNGLVLLSNGGKVSAFGPGSRFGMVHEVFGVKPADENIEVAQHGQNVSFEYIVDLDPDYLFVIDRDAVVNDQPMAQETIENKLMENTTAYQEDQIVYLDPNYWYLSGGGIISVSEMISAVSDAIE</sequence>
<comment type="similarity">
    <text evidence="2">Belongs to the bacterial solute-binding protein 8 family.</text>
</comment>
<dbReference type="PROSITE" id="PS51257">
    <property type="entry name" value="PROKAR_LIPOPROTEIN"/>
    <property type="match status" value="1"/>
</dbReference>
<comment type="subcellular location">
    <subcellularLocation>
        <location evidence="1">Cell membrane</location>
        <topology evidence="1">Lipid-anchor</topology>
    </subcellularLocation>
</comment>
<keyword evidence="4 6" id="KW-0732">Signal</keyword>
<feature type="chain" id="PRO_5038809385" evidence="6">
    <location>
        <begin position="19"/>
        <end position="312"/>
    </location>
</feature>
<protein>
    <submittedName>
        <fullName evidence="8">Siderophore ABC transporter substrate-binding protein</fullName>
    </submittedName>
</protein>
<dbReference type="EMBL" id="VMHE01000007">
    <property type="protein sequence ID" value="TSJ65870.1"/>
    <property type="molecule type" value="Genomic_DNA"/>
</dbReference>
<evidence type="ECO:0000256" key="3">
    <source>
        <dbReference type="ARBA" id="ARBA00022448"/>
    </source>
</evidence>
<dbReference type="AlphaFoldDB" id="A0A556PN98"/>
<organism evidence="8 9">
    <name type="scientific">Allobacillus salarius</name>
    <dbReference type="NCBI Taxonomy" id="1955272"/>
    <lineage>
        <taxon>Bacteria</taxon>
        <taxon>Bacillati</taxon>
        <taxon>Bacillota</taxon>
        <taxon>Bacilli</taxon>
        <taxon>Bacillales</taxon>
        <taxon>Bacillaceae</taxon>
        <taxon>Allobacillus</taxon>
    </lineage>
</organism>
<dbReference type="PANTHER" id="PTHR30532:SF28">
    <property type="entry name" value="PETROBACTIN-BINDING PROTEIN YCLQ"/>
    <property type="match status" value="1"/>
</dbReference>
<dbReference type="PANTHER" id="PTHR30532">
    <property type="entry name" value="IRON III DICITRATE-BINDING PERIPLASMIC PROTEIN"/>
    <property type="match status" value="1"/>
</dbReference>
<dbReference type="SUPFAM" id="SSF53807">
    <property type="entry name" value="Helical backbone' metal receptor"/>
    <property type="match status" value="1"/>
</dbReference>
<dbReference type="Gene3D" id="3.40.50.1980">
    <property type="entry name" value="Nitrogenase molybdenum iron protein domain"/>
    <property type="match status" value="2"/>
</dbReference>
<feature type="signal peptide" evidence="6">
    <location>
        <begin position="1"/>
        <end position="18"/>
    </location>
</feature>
<evidence type="ECO:0000256" key="5">
    <source>
        <dbReference type="SAM" id="Coils"/>
    </source>
</evidence>
<dbReference type="GO" id="GO:0005886">
    <property type="term" value="C:plasma membrane"/>
    <property type="evidence" value="ECO:0007669"/>
    <property type="project" value="UniProtKB-SubCell"/>
</dbReference>
<evidence type="ECO:0000256" key="6">
    <source>
        <dbReference type="SAM" id="SignalP"/>
    </source>
</evidence>
<dbReference type="OrthoDB" id="63946at2"/>
<keyword evidence="5" id="KW-0175">Coiled coil</keyword>
<keyword evidence="9" id="KW-1185">Reference proteome</keyword>
<evidence type="ECO:0000313" key="8">
    <source>
        <dbReference type="EMBL" id="TSJ65870.1"/>
    </source>
</evidence>
<proteinExistence type="inferred from homology"/>
<evidence type="ECO:0000256" key="1">
    <source>
        <dbReference type="ARBA" id="ARBA00004193"/>
    </source>
</evidence>
<accession>A0A556PN98</accession>
<evidence type="ECO:0000256" key="2">
    <source>
        <dbReference type="ARBA" id="ARBA00008814"/>
    </source>
</evidence>
<dbReference type="GO" id="GO:1901678">
    <property type="term" value="P:iron coordination entity transport"/>
    <property type="evidence" value="ECO:0007669"/>
    <property type="project" value="UniProtKB-ARBA"/>
</dbReference>
<dbReference type="RefSeq" id="WP_144088435.1">
    <property type="nucleotide sequence ID" value="NZ_VMHE01000007.1"/>
</dbReference>
<dbReference type="InterPro" id="IPR033870">
    <property type="entry name" value="FatB"/>
</dbReference>
<evidence type="ECO:0000256" key="4">
    <source>
        <dbReference type="ARBA" id="ARBA00022729"/>
    </source>
</evidence>
<dbReference type="CDD" id="cd01140">
    <property type="entry name" value="FatB"/>
    <property type="match status" value="1"/>
</dbReference>
<gene>
    <name evidence="8" type="ORF">FPQ13_06065</name>
</gene>
<reference evidence="8 9" key="1">
    <citation type="submission" date="2019-07" db="EMBL/GenBank/DDBJ databases">
        <title>Allobacillus sp. nov. SKP isolated from shrimp paste of Euphausiacea.</title>
        <authorList>
            <person name="Kanchanasin P."/>
            <person name="Tanasupawat S."/>
            <person name="Shi W."/>
            <person name="Wu L."/>
            <person name="Ma J."/>
        </authorList>
    </citation>
    <scope>NUCLEOTIDE SEQUENCE [LARGE SCALE GENOMIC DNA]</scope>
    <source>
        <strain evidence="8 9">SKP4-8</strain>
    </source>
</reference>
<dbReference type="Pfam" id="PF01497">
    <property type="entry name" value="Peripla_BP_2"/>
    <property type="match status" value="1"/>
</dbReference>
<keyword evidence="3" id="KW-0813">Transport</keyword>
<evidence type="ECO:0000313" key="9">
    <source>
        <dbReference type="Proteomes" id="UP000316425"/>
    </source>
</evidence>
<feature type="domain" description="Fe/B12 periplasmic-binding" evidence="7">
    <location>
        <begin position="54"/>
        <end position="312"/>
    </location>
</feature>
<evidence type="ECO:0000259" key="7">
    <source>
        <dbReference type="PROSITE" id="PS50983"/>
    </source>
</evidence>
<comment type="caution">
    <text evidence="8">The sequence shown here is derived from an EMBL/GenBank/DDBJ whole genome shotgun (WGS) entry which is preliminary data.</text>
</comment>
<dbReference type="Proteomes" id="UP000316425">
    <property type="component" value="Unassembled WGS sequence"/>
</dbReference>
<dbReference type="InterPro" id="IPR002491">
    <property type="entry name" value="ABC_transptr_periplasmic_BD"/>
</dbReference>
<dbReference type="GO" id="GO:0030288">
    <property type="term" value="C:outer membrane-bounded periplasmic space"/>
    <property type="evidence" value="ECO:0007669"/>
    <property type="project" value="TreeGrafter"/>
</dbReference>
<dbReference type="InterPro" id="IPR051313">
    <property type="entry name" value="Bact_iron-sidero_bind"/>
</dbReference>
<dbReference type="PROSITE" id="PS50983">
    <property type="entry name" value="FE_B12_PBP"/>
    <property type="match status" value="1"/>
</dbReference>